<reference evidence="3 4" key="1">
    <citation type="journal article" date="2014" name="Int. J. Syst. Evol. Microbiol.">
        <title>Complete genome sequence of Corynebacterium casei LMG S-19264T (=DSM 44701T), isolated from a smear-ripened cheese.</title>
        <authorList>
            <consortium name="US DOE Joint Genome Institute (JGI-PGF)"/>
            <person name="Walter F."/>
            <person name="Albersmeier A."/>
            <person name="Kalinowski J."/>
            <person name="Ruckert C."/>
        </authorList>
    </citation>
    <scope>NUCLEOTIDE SEQUENCE [LARGE SCALE GENOMIC DNA]</scope>
    <source>
        <strain evidence="3 4">NBRC 110095</strain>
    </source>
</reference>
<evidence type="ECO:0000256" key="1">
    <source>
        <dbReference type="SAM" id="MobiDB-lite"/>
    </source>
</evidence>
<organism evidence="3 4">
    <name type="scientific">Marinibactrum halimedae</name>
    <dbReference type="NCBI Taxonomy" id="1444977"/>
    <lineage>
        <taxon>Bacteria</taxon>
        <taxon>Pseudomonadati</taxon>
        <taxon>Pseudomonadota</taxon>
        <taxon>Gammaproteobacteria</taxon>
        <taxon>Cellvibrionales</taxon>
        <taxon>Cellvibrionaceae</taxon>
        <taxon>Marinibactrum</taxon>
    </lineage>
</organism>
<feature type="compositionally biased region" description="Polar residues" evidence="1">
    <location>
        <begin position="115"/>
        <end position="124"/>
    </location>
</feature>
<evidence type="ECO:0000259" key="2">
    <source>
        <dbReference type="Pfam" id="PF14279"/>
    </source>
</evidence>
<gene>
    <name evidence="3" type="ORF">GCM10007877_32980</name>
</gene>
<dbReference type="Pfam" id="PF14279">
    <property type="entry name" value="HNH_5"/>
    <property type="match status" value="1"/>
</dbReference>
<evidence type="ECO:0000313" key="4">
    <source>
        <dbReference type="Proteomes" id="UP001156870"/>
    </source>
</evidence>
<feature type="domain" description="HNH endonuclease 5" evidence="2">
    <location>
        <begin position="110"/>
        <end position="163"/>
    </location>
</feature>
<dbReference type="CDD" id="cd00085">
    <property type="entry name" value="HNHc"/>
    <property type="match status" value="1"/>
</dbReference>
<feature type="compositionally biased region" description="Basic and acidic residues" evidence="1">
    <location>
        <begin position="160"/>
        <end position="171"/>
    </location>
</feature>
<evidence type="ECO:0000313" key="3">
    <source>
        <dbReference type="EMBL" id="GLS27579.1"/>
    </source>
</evidence>
<protein>
    <recommendedName>
        <fullName evidence="2">HNH endonuclease 5 domain-containing protein</fullName>
    </recommendedName>
</protein>
<feature type="region of interest" description="Disordered" evidence="1">
    <location>
        <begin position="57"/>
        <end position="171"/>
    </location>
</feature>
<keyword evidence="4" id="KW-1185">Reference proteome</keyword>
<dbReference type="AlphaFoldDB" id="A0AA37T8N4"/>
<dbReference type="EMBL" id="BSPD01000081">
    <property type="protein sequence ID" value="GLS27579.1"/>
    <property type="molecule type" value="Genomic_DNA"/>
</dbReference>
<feature type="compositionally biased region" description="Basic and acidic residues" evidence="1">
    <location>
        <begin position="67"/>
        <end position="82"/>
    </location>
</feature>
<dbReference type="Gene3D" id="1.10.30.50">
    <property type="match status" value="1"/>
</dbReference>
<feature type="compositionally biased region" description="Basic and acidic residues" evidence="1">
    <location>
        <begin position="125"/>
        <end position="136"/>
    </location>
</feature>
<proteinExistence type="predicted"/>
<name>A0AA37T8N4_9GAMM</name>
<dbReference type="InterPro" id="IPR003615">
    <property type="entry name" value="HNH_nuc"/>
</dbReference>
<feature type="compositionally biased region" description="Basic and acidic residues" evidence="1">
    <location>
        <begin position="94"/>
        <end position="108"/>
    </location>
</feature>
<comment type="caution">
    <text evidence="3">The sequence shown here is derived from an EMBL/GenBank/DDBJ whole genome shotgun (WGS) entry which is preliminary data.</text>
</comment>
<dbReference type="Proteomes" id="UP001156870">
    <property type="component" value="Unassembled WGS sequence"/>
</dbReference>
<sequence length="171" mass="18083">MNLYAYVGNDPLTNNDPTGKYIQVAAGICAVSPACRKAVGNAASAIVGALLGVAAVESTEDSDTSSDEPKTSDREPGSDGKKGSTGGPGAGKRFKPEKPEVKESKEGVPCRYCGTKTTNEQGKPNSRERDHIDPKSRGGNNTPENEGDSCRTCNRSKGARNPDEWQPKQKQ</sequence>
<accession>A0AA37T8N4</accession>
<dbReference type="InterPro" id="IPR029471">
    <property type="entry name" value="HNH_5"/>
</dbReference>